<protein>
    <submittedName>
        <fullName evidence="7">RRM_6 domain-containing protein</fullName>
    </submittedName>
</protein>
<dbReference type="SUPFAM" id="SSF54928">
    <property type="entry name" value="RNA-binding domain, RBD"/>
    <property type="match status" value="1"/>
</dbReference>
<dbReference type="InterPro" id="IPR000504">
    <property type="entry name" value="RRM_dom"/>
</dbReference>
<evidence type="ECO:0000259" key="6">
    <source>
        <dbReference type="PROSITE" id="PS50102"/>
    </source>
</evidence>
<organism evidence="7 8">
    <name type="scientific">Cephalotus follicularis</name>
    <name type="common">Albany pitcher plant</name>
    <dbReference type="NCBI Taxonomy" id="3775"/>
    <lineage>
        <taxon>Eukaryota</taxon>
        <taxon>Viridiplantae</taxon>
        <taxon>Streptophyta</taxon>
        <taxon>Embryophyta</taxon>
        <taxon>Tracheophyta</taxon>
        <taxon>Spermatophyta</taxon>
        <taxon>Magnoliopsida</taxon>
        <taxon>eudicotyledons</taxon>
        <taxon>Gunneridae</taxon>
        <taxon>Pentapetalae</taxon>
        <taxon>rosids</taxon>
        <taxon>fabids</taxon>
        <taxon>Oxalidales</taxon>
        <taxon>Cephalotaceae</taxon>
        <taxon>Cephalotus</taxon>
    </lineage>
</organism>
<proteinExistence type="predicted"/>
<dbReference type="InterPro" id="IPR035979">
    <property type="entry name" value="RBD_domain_sf"/>
</dbReference>
<dbReference type="InParanoid" id="A0A1Q3CSW5"/>
<evidence type="ECO:0000256" key="1">
    <source>
        <dbReference type="ARBA" id="ARBA00004604"/>
    </source>
</evidence>
<feature type="compositionally biased region" description="Polar residues" evidence="5">
    <location>
        <begin position="343"/>
        <end position="367"/>
    </location>
</feature>
<sequence length="586" mass="65707">MEKEQVVEEEEEEAKVDDATTTRSSTSSRIFVGGLGESVTSDDLQKVFSPSLGKIEALEIIKTKGRSFAYINFLPCSHNSLPKIFSMFNGCVWKGGRLRLEKAKEHYLVRLRREWAQEEAQAQEDAATNALYSIVIKYNKRLLESHKNQQHLKIFFPTSGKVKSLPFSGTGKHKYSFQRVDVPSLPTYFCDCEEHSVSAHTHNETKLSDMETKTGGMNEEEVNVMNSVMKMLFQKENVLNTTVHSETKAGNQGNYLIQSTSDLHPCENEIDYTEDEDNLIINIVSRDNNRMALFESQQQKTIPGNQESRFSKKQASKDRQIKKVPQVEKRNVLHPSKKRKSHLSQGSDTNELLSATSGGNGNVQSHTSSAFSVSDIFSATNKKQKPKSDSVNLPNSNGKKKDKSFAYQLEEIKVKEILAKAQPNEPSATLNKLTRGSSWFQKSPWTQLVGENNSSFSITQFFPGMSFEKQEPIKPKSVDNVKFAENKIEDSVEVEKSGPAGDGFDTLGHEKKENVVQDTPENVVGNMKASDLVVDAKRPFSSRKTSNVDVIIGETCSFMRSDASLKQWANTKAALSRPHKRKGDEK</sequence>
<accession>A0A1Q3CSW5</accession>
<evidence type="ECO:0000256" key="3">
    <source>
        <dbReference type="ARBA" id="ARBA00023242"/>
    </source>
</evidence>
<comment type="caution">
    <text evidence="7">The sequence shown here is derived from an EMBL/GenBank/DDBJ whole genome shotgun (WGS) entry which is preliminary data.</text>
</comment>
<dbReference type="AlphaFoldDB" id="A0A1Q3CSW5"/>
<dbReference type="SMART" id="SM00360">
    <property type="entry name" value="RRM"/>
    <property type="match status" value="1"/>
</dbReference>
<dbReference type="Proteomes" id="UP000187406">
    <property type="component" value="Unassembled WGS sequence"/>
</dbReference>
<gene>
    <name evidence="7" type="ORF">CFOL_v3_26589</name>
</gene>
<dbReference type="PROSITE" id="PS50102">
    <property type="entry name" value="RRM"/>
    <property type="match status" value="1"/>
</dbReference>
<feature type="non-terminal residue" evidence="7">
    <location>
        <position position="586"/>
    </location>
</feature>
<evidence type="ECO:0000256" key="5">
    <source>
        <dbReference type="SAM" id="MobiDB-lite"/>
    </source>
</evidence>
<evidence type="ECO:0000313" key="7">
    <source>
        <dbReference type="EMBL" id="GAV83138.1"/>
    </source>
</evidence>
<dbReference type="PANTHER" id="PTHR23099:SF0">
    <property type="entry name" value="GERM CELL NUCLEAR ACIDIC PROTEIN"/>
    <property type="match status" value="1"/>
</dbReference>
<dbReference type="InterPro" id="IPR012677">
    <property type="entry name" value="Nucleotide-bd_a/b_plait_sf"/>
</dbReference>
<dbReference type="Pfam" id="PF00076">
    <property type="entry name" value="RRM_1"/>
    <property type="match status" value="1"/>
</dbReference>
<keyword evidence="2 4" id="KW-0694">RNA-binding</keyword>
<evidence type="ECO:0000256" key="2">
    <source>
        <dbReference type="ARBA" id="ARBA00022884"/>
    </source>
</evidence>
<feature type="region of interest" description="Disordered" evidence="5">
    <location>
        <begin position="381"/>
        <end position="404"/>
    </location>
</feature>
<feature type="domain" description="RRM" evidence="6">
    <location>
        <begin position="28"/>
        <end position="105"/>
    </location>
</feature>
<feature type="compositionally biased region" description="Polar residues" evidence="5">
    <location>
        <begin position="296"/>
        <end position="308"/>
    </location>
</feature>
<feature type="region of interest" description="Disordered" evidence="5">
    <location>
        <begin position="1"/>
        <end position="24"/>
    </location>
</feature>
<name>A0A1Q3CSW5_CEPFO</name>
<reference evidence="8" key="1">
    <citation type="submission" date="2016-04" db="EMBL/GenBank/DDBJ databases">
        <title>Cephalotus genome sequencing.</title>
        <authorList>
            <person name="Fukushima K."/>
            <person name="Hasebe M."/>
            <person name="Fang X."/>
        </authorList>
    </citation>
    <scope>NUCLEOTIDE SEQUENCE [LARGE SCALE GENOMIC DNA]</scope>
    <source>
        <strain evidence="8">cv. St1</strain>
    </source>
</reference>
<keyword evidence="3" id="KW-0539">Nucleus</keyword>
<dbReference type="Gene3D" id="3.30.70.330">
    <property type="match status" value="1"/>
</dbReference>
<dbReference type="CDD" id="cd12226">
    <property type="entry name" value="RRM_NOL8"/>
    <property type="match status" value="1"/>
</dbReference>
<evidence type="ECO:0000256" key="4">
    <source>
        <dbReference type="PROSITE-ProRule" id="PRU00176"/>
    </source>
</evidence>
<dbReference type="GO" id="GO:0003723">
    <property type="term" value="F:RNA binding"/>
    <property type="evidence" value="ECO:0007669"/>
    <property type="project" value="UniProtKB-UniRule"/>
</dbReference>
<feature type="region of interest" description="Disordered" evidence="5">
    <location>
        <begin position="296"/>
        <end position="367"/>
    </location>
</feature>
<dbReference type="EMBL" id="BDDD01002801">
    <property type="protein sequence ID" value="GAV83138.1"/>
    <property type="molecule type" value="Genomic_DNA"/>
</dbReference>
<evidence type="ECO:0000313" key="8">
    <source>
        <dbReference type="Proteomes" id="UP000187406"/>
    </source>
</evidence>
<dbReference type="OrthoDB" id="21643at2759"/>
<feature type="compositionally biased region" description="Basic and acidic residues" evidence="5">
    <location>
        <begin position="315"/>
        <end position="331"/>
    </location>
</feature>
<dbReference type="STRING" id="3775.A0A1Q3CSW5"/>
<keyword evidence="8" id="KW-1185">Reference proteome</keyword>
<dbReference type="PANTHER" id="PTHR23099">
    <property type="entry name" value="TRANSCRIPTIONAL REGULATOR"/>
    <property type="match status" value="1"/>
</dbReference>
<dbReference type="InterPro" id="IPR034138">
    <property type="entry name" value="NOP8_RRM"/>
</dbReference>
<dbReference type="GO" id="GO:0005730">
    <property type="term" value="C:nucleolus"/>
    <property type="evidence" value="ECO:0007669"/>
    <property type="project" value="UniProtKB-SubCell"/>
</dbReference>
<comment type="subcellular location">
    <subcellularLocation>
        <location evidence="1">Nucleus</location>
        <location evidence="1">Nucleolus</location>
    </subcellularLocation>
</comment>